<protein>
    <submittedName>
        <fullName evidence="5">Oxidoreductase</fullName>
    </submittedName>
</protein>
<evidence type="ECO:0000256" key="1">
    <source>
        <dbReference type="ARBA" id="ARBA00006484"/>
    </source>
</evidence>
<evidence type="ECO:0000256" key="2">
    <source>
        <dbReference type="ARBA" id="ARBA00023002"/>
    </source>
</evidence>
<dbReference type="CDD" id="cd05233">
    <property type="entry name" value="SDR_c"/>
    <property type="match status" value="1"/>
</dbReference>
<dbReference type="AlphaFoldDB" id="A0A8J3KNT6"/>
<evidence type="ECO:0000256" key="3">
    <source>
        <dbReference type="SAM" id="MobiDB-lite"/>
    </source>
</evidence>
<dbReference type="PROSITE" id="PS00061">
    <property type="entry name" value="ADH_SHORT"/>
    <property type="match status" value="1"/>
</dbReference>
<evidence type="ECO:0000313" key="5">
    <source>
        <dbReference type="EMBL" id="GIF98664.1"/>
    </source>
</evidence>
<evidence type="ECO:0000259" key="4">
    <source>
        <dbReference type="SMART" id="SM00822"/>
    </source>
</evidence>
<keyword evidence="2" id="KW-0560">Oxidoreductase</keyword>
<sequence>MDQWGEPVGTPVGVGQREGDTVGRLDGKTAVVTGGTTGIGLAAAQRLAAEGAHVFLIGRREQQVADAVAAIGANATGITGDVTSAADLDRLYAAVRERGKGLDVVLANAGGGEFMPLDQVTPEHFDGTFDLNVKALLFTVQKALPLLGEGSSVILTASTAGSNGEPAFSVYGASKAAVRSFARSWAMELKDRGIRVNALSPGPVETPGISGLVADEGQARQFKQALIDRVPLGRMGRPEEVADAVLFLASDQSTFITGIELFVDGGMNQV</sequence>
<dbReference type="InterPro" id="IPR057326">
    <property type="entry name" value="KR_dom"/>
</dbReference>
<feature type="domain" description="Ketoreductase" evidence="4">
    <location>
        <begin position="28"/>
        <end position="202"/>
    </location>
</feature>
<dbReference type="EMBL" id="BONH01000016">
    <property type="protein sequence ID" value="GIF98664.1"/>
    <property type="molecule type" value="Genomic_DNA"/>
</dbReference>
<dbReference type="SMART" id="SM00822">
    <property type="entry name" value="PKS_KR"/>
    <property type="match status" value="1"/>
</dbReference>
<dbReference type="InterPro" id="IPR036291">
    <property type="entry name" value="NAD(P)-bd_dom_sf"/>
</dbReference>
<keyword evidence="6" id="KW-1185">Reference proteome</keyword>
<accession>A0A8J3KNT6</accession>
<evidence type="ECO:0000313" key="6">
    <source>
        <dbReference type="Proteomes" id="UP000659904"/>
    </source>
</evidence>
<organism evidence="5 6">
    <name type="scientific">Catellatospora citrea</name>
    <dbReference type="NCBI Taxonomy" id="53366"/>
    <lineage>
        <taxon>Bacteria</taxon>
        <taxon>Bacillati</taxon>
        <taxon>Actinomycetota</taxon>
        <taxon>Actinomycetes</taxon>
        <taxon>Micromonosporales</taxon>
        <taxon>Micromonosporaceae</taxon>
        <taxon>Catellatospora</taxon>
    </lineage>
</organism>
<feature type="region of interest" description="Disordered" evidence="3">
    <location>
        <begin position="1"/>
        <end position="22"/>
    </location>
</feature>
<dbReference type="InterPro" id="IPR051122">
    <property type="entry name" value="SDR_DHRS6-like"/>
</dbReference>
<comment type="caution">
    <text evidence="5">The sequence shown here is derived from an EMBL/GenBank/DDBJ whole genome shotgun (WGS) entry which is preliminary data.</text>
</comment>
<dbReference type="InterPro" id="IPR002347">
    <property type="entry name" value="SDR_fam"/>
</dbReference>
<dbReference type="PANTHER" id="PTHR43477">
    <property type="entry name" value="DIHYDROANTICAPSIN 7-DEHYDROGENASE"/>
    <property type="match status" value="1"/>
</dbReference>
<dbReference type="PRINTS" id="PR00081">
    <property type="entry name" value="GDHRDH"/>
</dbReference>
<reference evidence="5 6" key="1">
    <citation type="submission" date="2021-01" db="EMBL/GenBank/DDBJ databases">
        <title>Whole genome shotgun sequence of Catellatospora citrea NBRC 14495.</title>
        <authorList>
            <person name="Komaki H."/>
            <person name="Tamura T."/>
        </authorList>
    </citation>
    <scope>NUCLEOTIDE SEQUENCE [LARGE SCALE GENOMIC DNA]</scope>
    <source>
        <strain evidence="5 6">NBRC 14495</strain>
    </source>
</reference>
<dbReference type="NCBIfam" id="NF005559">
    <property type="entry name" value="PRK07231.1"/>
    <property type="match status" value="1"/>
</dbReference>
<comment type="similarity">
    <text evidence="1">Belongs to the short-chain dehydrogenases/reductases (SDR) family.</text>
</comment>
<dbReference type="InterPro" id="IPR020904">
    <property type="entry name" value="Sc_DH/Rdtase_CS"/>
</dbReference>
<dbReference type="Gene3D" id="3.40.50.720">
    <property type="entry name" value="NAD(P)-binding Rossmann-like Domain"/>
    <property type="match status" value="1"/>
</dbReference>
<dbReference type="GO" id="GO:0016491">
    <property type="term" value="F:oxidoreductase activity"/>
    <property type="evidence" value="ECO:0007669"/>
    <property type="project" value="UniProtKB-KW"/>
</dbReference>
<dbReference type="FunFam" id="3.40.50.720:FF:000084">
    <property type="entry name" value="Short-chain dehydrogenase reductase"/>
    <property type="match status" value="1"/>
</dbReference>
<dbReference type="SUPFAM" id="SSF51735">
    <property type="entry name" value="NAD(P)-binding Rossmann-fold domains"/>
    <property type="match status" value="1"/>
</dbReference>
<name>A0A8J3KNT6_9ACTN</name>
<dbReference type="Proteomes" id="UP000659904">
    <property type="component" value="Unassembled WGS sequence"/>
</dbReference>
<dbReference type="PANTHER" id="PTHR43477:SF1">
    <property type="entry name" value="DIHYDROANTICAPSIN 7-DEHYDROGENASE"/>
    <property type="match status" value="1"/>
</dbReference>
<gene>
    <name evidence="5" type="ORF">Cci01nite_37580</name>
</gene>
<proteinExistence type="inferred from homology"/>
<dbReference type="Pfam" id="PF13561">
    <property type="entry name" value="adh_short_C2"/>
    <property type="match status" value="1"/>
</dbReference>